<keyword evidence="3" id="KW-1185">Reference proteome</keyword>
<name>A0A3N4KNB0_9PEZI</name>
<reference evidence="2 3" key="1">
    <citation type="journal article" date="2018" name="Nat. Ecol. Evol.">
        <title>Pezizomycetes genomes reveal the molecular basis of ectomycorrhizal truffle lifestyle.</title>
        <authorList>
            <person name="Murat C."/>
            <person name="Payen T."/>
            <person name="Noel B."/>
            <person name="Kuo A."/>
            <person name="Morin E."/>
            <person name="Chen J."/>
            <person name="Kohler A."/>
            <person name="Krizsan K."/>
            <person name="Balestrini R."/>
            <person name="Da Silva C."/>
            <person name="Montanini B."/>
            <person name="Hainaut M."/>
            <person name="Levati E."/>
            <person name="Barry K.W."/>
            <person name="Belfiori B."/>
            <person name="Cichocki N."/>
            <person name="Clum A."/>
            <person name="Dockter R.B."/>
            <person name="Fauchery L."/>
            <person name="Guy J."/>
            <person name="Iotti M."/>
            <person name="Le Tacon F."/>
            <person name="Lindquist E.A."/>
            <person name="Lipzen A."/>
            <person name="Malagnac F."/>
            <person name="Mello A."/>
            <person name="Molinier V."/>
            <person name="Miyauchi S."/>
            <person name="Poulain J."/>
            <person name="Riccioni C."/>
            <person name="Rubini A."/>
            <person name="Sitrit Y."/>
            <person name="Splivallo R."/>
            <person name="Traeger S."/>
            <person name="Wang M."/>
            <person name="Zifcakova L."/>
            <person name="Wipf D."/>
            <person name="Zambonelli A."/>
            <person name="Paolocci F."/>
            <person name="Nowrousian M."/>
            <person name="Ottonello S."/>
            <person name="Baldrian P."/>
            <person name="Spatafora J.W."/>
            <person name="Henrissat B."/>
            <person name="Nagy L.G."/>
            <person name="Aury J.M."/>
            <person name="Wincker P."/>
            <person name="Grigoriev I.V."/>
            <person name="Bonfante P."/>
            <person name="Martin F.M."/>
        </authorList>
    </citation>
    <scope>NUCLEOTIDE SEQUENCE [LARGE SCALE GENOMIC DNA]</scope>
    <source>
        <strain evidence="2 3">CCBAS932</strain>
    </source>
</reference>
<proteinExistence type="predicted"/>
<protein>
    <submittedName>
        <fullName evidence="2">Uncharacterized protein</fullName>
    </submittedName>
</protein>
<sequence>MPSLKGSKGNAPKMINDSSTSTDVSQPPPFTHFPTCSGEKRGDMSIQLGSNFANKPHSQLTVHHGFTARVTVPTSSLAQDTFAEEQTSETHREKLLRFLMSKLAMCQQNRSKHMNVRCLIDETTSHSFVLKSVAEELGFDEESKITEKERRCWYLELGAVFIPGKILIGVADISLEIDRRSHIFSTWVVEELFPSHPEVNIQIVLGREFLRAFPGLVMKPLYRGIDELDLIPWSISGGQDIMMNEDGEMLIYVYGHSELQVIDKKKGIKKEQGSFGVFFGPNSNNNMFRKSTFQGKPMDVFALVEGIMYAVKASIHGRWVEGIYTYTSVRIYINSEEIFNIIGSKETLKKHREAGWKDENGKIIRCGAAIRIWDEWSNNQLQYTDNNWMKEEMIAFAATGKENRWMEAAYILATSGIQSSSEVKELRKVEENLRNKWEGYFFTFVDLFPSDYDGCNDEYKVFCYRKKDFIDAQDAASMAASDPSTTIKPSELVKIDIHGFYPSMGIVGIFTFWRSLEKRKRRTAAQVFAVSNLDFIQKVIKIAKENGRLMDSVEWNVDIMGVSSVDEVNIEDINSSPSSSTSGNNSVIHM</sequence>
<dbReference type="AlphaFoldDB" id="A0A3N4KNB0"/>
<dbReference type="Proteomes" id="UP000277580">
    <property type="component" value="Unassembled WGS sequence"/>
</dbReference>
<evidence type="ECO:0000313" key="2">
    <source>
        <dbReference type="EMBL" id="RPB11916.1"/>
    </source>
</evidence>
<dbReference type="EMBL" id="ML119132">
    <property type="protein sequence ID" value="RPB11916.1"/>
    <property type="molecule type" value="Genomic_DNA"/>
</dbReference>
<evidence type="ECO:0000313" key="3">
    <source>
        <dbReference type="Proteomes" id="UP000277580"/>
    </source>
</evidence>
<dbReference type="OrthoDB" id="5342545at2759"/>
<organism evidence="2 3">
    <name type="scientific">Morchella conica CCBAS932</name>
    <dbReference type="NCBI Taxonomy" id="1392247"/>
    <lineage>
        <taxon>Eukaryota</taxon>
        <taxon>Fungi</taxon>
        <taxon>Dikarya</taxon>
        <taxon>Ascomycota</taxon>
        <taxon>Pezizomycotina</taxon>
        <taxon>Pezizomycetes</taxon>
        <taxon>Pezizales</taxon>
        <taxon>Morchellaceae</taxon>
        <taxon>Morchella</taxon>
    </lineage>
</organism>
<evidence type="ECO:0000256" key="1">
    <source>
        <dbReference type="SAM" id="MobiDB-lite"/>
    </source>
</evidence>
<dbReference type="InParanoid" id="A0A3N4KNB0"/>
<feature type="region of interest" description="Disordered" evidence="1">
    <location>
        <begin position="1"/>
        <end position="39"/>
    </location>
</feature>
<feature type="compositionally biased region" description="Polar residues" evidence="1">
    <location>
        <begin position="16"/>
        <end position="25"/>
    </location>
</feature>
<accession>A0A3N4KNB0</accession>
<gene>
    <name evidence="2" type="ORF">P167DRAFT_574837</name>
</gene>